<dbReference type="Gene3D" id="3.40.50.1820">
    <property type="entry name" value="alpha/beta hydrolase"/>
    <property type="match status" value="1"/>
</dbReference>
<proteinExistence type="predicted"/>
<dbReference type="EMBL" id="BAUL01000157">
    <property type="protein sequence ID" value="GAD96212.1"/>
    <property type="molecule type" value="Genomic_DNA"/>
</dbReference>
<dbReference type="SUPFAM" id="SSF53474">
    <property type="entry name" value="alpha/beta-Hydrolases"/>
    <property type="match status" value="1"/>
</dbReference>
<evidence type="ECO:0000259" key="2">
    <source>
        <dbReference type="Pfam" id="PF07859"/>
    </source>
</evidence>
<dbReference type="PANTHER" id="PTHR48081">
    <property type="entry name" value="AB HYDROLASE SUPERFAMILY PROTEIN C4A8.06C"/>
    <property type="match status" value="1"/>
</dbReference>
<dbReference type="GO" id="GO:0016787">
    <property type="term" value="F:hydrolase activity"/>
    <property type="evidence" value="ECO:0007669"/>
    <property type="project" value="UniProtKB-KW"/>
</dbReference>
<keyword evidence="1" id="KW-0378">Hydrolase</keyword>
<dbReference type="OrthoDB" id="2152029at2759"/>
<keyword evidence="4" id="KW-1185">Reference proteome</keyword>
<evidence type="ECO:0000256" key="1">
    <source>
        <dbReference type="ARBA" id="ARBA00022801"/>
    </source>
</evidence>
<reference evidence="4" key="1">
    <citation type="journal article" date="2014" name="Genome Announc.">
        <title>Draft genome sequence of the formaldehyde-resistant fungus Byssochlamys spectabilis No. 5 (anamorph Paecilomyces variotii No. 5) (NBRC109023).</title>
        <authorList>
            <person name="Oka T."/>
            <person name="Ekino K."/>
            <person name="Fukuda K."/>
            <person name="Nomura Y."/>
        </authorList>
    </citation>
    <scope>NUCLEOTIDE SEQUENCE [LARGE SCALE GENOMIC DNA]</scope>
    <source>
        <strain evidence="4">No. 5 / NBRC 109023</strain>
    </source>
</reference>
<dbReference type="PANTHER" id="PTHR48081:SF2">
    <property type="entry name" value="ALPHA_BETA-HYDROLASE"/>
    <property type="match status" value="1"/>
</dbReference>
<dbReference type="HOGENOM" id="CLU_047269_1_0_1"/>
<dbReference type="InterPro" id="IPR013094">
    <property type="entry name" value="AB_hydrolase_3"/>
</dbReference>
<gene>
    <name evidence="3" type="ORF">PVAR5_4862</name>
</gene>
<dbReference type="InterPro" id="IPR050300">
    <property type="entry name" value="GDXG_lipolytic_enzyme"/>
</dbReference>
<comment type="caution">
    <text evidence="3">The sequence shown here is derived from an EMBL/GenBank/DDBJ whole genome shotgun (WGS) entry which is preliminary data.</text>
</comment>
<evidence type="ECO:0000313" key="4">
    <source>
        <dbReference type="Proteomes" id="UP000018001"/>
    </source>
</evidence>
<accession>V5G5Q8</accession>
<protein>
    <recommendedName>
        <fullName evidence="2">Alpha/beta hydrolase fold-3 domain-containing protein</fullName>
    </recommendedName>
</protein>
<evidence type="ECO:0000313" key="3">
    <source>
        <dbReference type="EMBL" id="GAD96212.1"/>
    </source>
</evidence>
<name>V5G5Q8_BYSSN</name>
<dbReference type="Proteomes" id="UP000018001">
    <property type="component" value="Unassembled WGS sequence"/>
</dbReference>
<dbReference type="Pfam" id="PF07859">
    <property type="entry name" value="Abhydrolase_3"/>
    <property type="match status" value="1"/>
</dbReference>
<sequence length="463" mass="52192">MHEREHGGEGHQQAEASGAVMIVLDWSEWRRMSDWKPDHASSAAAKIVGLTPAGGSSAKPFAEIHMQLSNGTIPVLYRIPVALLMLSVPVHRQSVSILESSEVEVDNAGLLQLPHQALVQRHLSPKAKRAPFYRHATLFQEIVIRCVKYAFAEIPPKVGRVFFAKEVVHPFLRYRMLRHGYLRSPFHYREVRRDILNGIWIIANELEKPDIVIYYAHGGGFSMGTTYFYLEFLMTWVAVLRSRGYGNPAIFALEYTLVPDEVYPAQVQEAEAGYEFVNSMTEDPSRICVSGDSAGATIMLSLLLSHGRRDRWEAERPGLAAFFSPWVTLVSPDSRDTESDYLNMDSLHLYALQYASKQGSLDDPIVSPGTCKDGVWWRRSSPSGGFVCFYGSEEVFGPEIRRWSQQVSKAGCRCEVVKESDSIHVWPVVALFICDTMAERLEGLTQMTERIIPAIPPARDRMR</sequence>
<dbReference type="InterPro" id="IPR029058">
    <property type="entry name" value="AB_hydrolase_fold"/>
</dbReference>
<dbReference type="InParanoid" id="V5G5Q8"/>
<organism evidence="3 4">
    <name type="scientific">Byssochlamys spectabilis (strain No. 5 / NBRC 109023)</name>
    <name type="common">Paecilomyces variotii</name>
    <dbReference type="NCBI Taxonomy" id="1356009"/>
    <lineage>
        <taxon>Eukaryota</taxon>
        <taxon>Fungi</taxon>
        <taxon>Dikarya</taxon>
        <taxon>Ascomycota</taxon>
        <taxon>Pezizomycotina</taxon>
        <taxon>Eurotiomycetes</taxon>
        <taxon>Eurotiomycetidae</taxon>
        <taxon>Eurotiales</taxon>
        <taxon>Thermoascaceae</taxon>
        <taxon>Paecilomyces</taxon>
    </lineage>
</organism>
<feature type="domain" description="Alpha/beta hydrolase fold-3" evidence="2">
    <location>
        <begin position="214"/>
        <end position="426"/>
    </location>
</feature>
<dbReference type="AlphaFoldDB" id="V5G5Q8"/>
<dbReference type="eggNOG" id="ENOG502RDZA">
    <property type="taxonomic scope" value="Eukaryota"/>
</dbReference>